<evidence type="ECO:0000313" key="2">
    <source>
        <dbReference type="Proteomes" id="UP000695022"/>
    </source>
</evidence>
<keyword evidence="2" id="KW-1185">Reference proteome</keyword>
<organism evidence="2 3">
    <name type="scientific">Priapulus caudatus</name>
    <name type="common">Priapulid worm</name>
    <dbReference type="NCBI Taxonomy" id="37621"/>
    <lineage>
        <taxon>Eukaryota</taxon>
        <taxon>Metazoa</taxon>
        <taxon>Ecdysozoa</taxon>
        <taxon>Scalidophora</taxon>
        <taxon>Priapulida</taxon>
        <taxon>Priapulimorpha</taxon>
        <taxon>Priapulimorphida</taxon>
        <taxon>Priapulidae</taxon>
        <taxon>Priapulus</taxon>
    </lineage>
</organism>
<accession>A0ABM1EX66</accession>
<reference evidence="3" key="1">
    <citation type="submission" date="2025-08" db="UniProtKB">
        <authorList>
            <consortium name="RefSeq"/>
        </authorList>
    </citation>
    <scope>IDENTIFICATION</scope>
</reference>
<feature type="compositionally biased region" description="Basic and acidic residues" evidence="1">
    <location>
        <begin position="114"/>
        <end position="142"/>
    </location>
</feature>
<gene>
    <name evidence="3" type="primary">LOC106816679</name>
</gene>
<protein>
    <submittedName>
        <fullName evidence="3">Uncharacterized protein LOC106816679</fullName>
    </submittedName>
</protein>
<dbReference type="InterPro" id="IPR027417">
    <property type="entry name" value="P-loop_NTPase"/>
</dbReference>
<dbReference type="SUPFAM" id="SSF52540">
    <property type="entry name" value="P-loop containing nucleoside triphosphate hydrolases"/>
    <property type="match status" value="1"/>
</dbReference>
<dbReference type="InterPro" id="IPR000212">
    <property type="entry name" value="DNA_helicase_UvrD/REP"/>
</dbReference>
<feature type="compositionally biased region" description="Basic and acidic residues" evidence="1">
    <location>
        <begin position="54"/>
        <end position="63"/>
    </location>
</feature>
<proteinExistence type="predicted"/>
<feature type="compositionally biased region" description="Polar residues" evidence="1">
    <location>
        <begin position="35"/>
        <end position="52"/>
    </location>
</feature>
<evidence type="ECO:0000313" key="3">
    <source>
        <dbReference type="RefSeq" id="XP_014676787.1"/>
    </source>
</evidence>
<dbReference type="PANTHER" id="PTHR11070:SF30">
    <property type="entry name" value="F-BOX DNA HELICASE 1"/>
    <property type="match status" value="1"/>
</dbReference>
<name>A0ABM1EX66_PRICU</name>
<evidence type="ECO:0000256" key="1">
    <source>
        <dbReference type="SAM" id="MobiDB-lite"/>
    </source>
</evidence>
<dbReference type="RefSeq" id="XP_014676787.1">
    <property type="nucleotide sequence ID" value="XM_014821301.1"/>
</dbReference>
<sequence length="351" mass="39416">MIRDRIVVGLRDEKLAEKLQMDSKLTLVKAVDMTHQSESVKSQQTVIRNPSSRDPYRGDEEKPSSTSIVTRESTQSQQQRPGHSETHPQSRYSSRIVRPRYYRNLSDNQSDDSAVARENDPDDTASHDDDHSDGVRTRDETRLAGPPDTSARRYPKRSRLHMDAVTCMNDAAAGEGASALAAPHTRRTSSRDPHRGLCLLSPRSDCTALEVLECLYCVATFLLAFKDQLGINGGLHYRVFYALYLHENTMTVTRSDMASTLRRSNKGQQCISRYGMGTSCVRLTHEQLRIVNHQLAPGAVMKVVAFAGTGKTTTLLRYTQLRPHLSFLLVVYNKYVAMWLSSSRSDAQARI</sequence>
<feature type="region of interest" description="Disordered" evidence="1">
    <location>
        <begin position="35"/>
        <end position="157"/>
    </location>
</feature>
<feature type="compositionally biased region" description="Polar residues" evidence="1">
    <location>
        <begin position="64"/>
        <end position="81"/>
    </location>
</feature>
<dbReference type="PANTHER" id="PTHR11070">
    <property type="entry name" value="UVRD / RECB / PCRA DNA HELICASE FAMILY MEMBER"/>
    <property type="match status" value="1"/>
</dbReference>
<dbReference type="Proteomes" id="UP000695022">
    <property type="component" value="Unplaced"/>
</dbReference>
<dbReference type="GeneID" id="106816679"/>